<dbReference type="RefSeq" id="WP_006207536.1">
    <property type="nucleotide sequence ID" value="NZ_CBCSBX010000006.1"/>
</dbReference>
<dbReference type="KEGG" id="pglu:A3958_10280"/>
<keyword evidence="3" id="KW-0808">Transferase</keyword>
<dbReference type="GeneID" id="97558349"/>
<dbReference type="PROSITE" id="PS51186">
    <property type="entry name" value="GNAT"/>
    <property type="match status" value="1"/>
</dbReference>
<comment type="caution">
    <text evidence="3">The sequence shown here is derived from an EMBL/GenBank/DDBJ whole genome shotgun (WGS) entry which is preliminary data.</text>
</comment>
<name>A0A163J481_9BACL</name>
<dbReference type="CDD" id="cd04301">
    <property type="entry name" value="NAT_SF"/>
    <property type="match status" value="1"/>
</dbReference>
<dbReference type="STRING" id="59843.A3958_10280"/>
<dbReference type="Gene3D" id="3.40.630.30">
    <property type="match status" value="1"/>
</dbReference>
<reference evidence="3" key="1">
    <citation type="journal article" date="2016" name="Genome Announc.">
        <title>Draft genomes of two strains of Paenibacillus glucanolyticus with capability to degrade lignocellulose.</title>
        <authorList>
            <person name="Mathews S.L."/>
            <person name="Pawlak J."/>
            <person name="Grunden A.M."/>
        </authorList>
    </citation>
    <scope>NUCLEOTIDE SEQUENCE [LARGE SCALE GENOMIC DNA]</scope>
    <source>
        <strain evidence="3">SLM1</strain>
    </source>
</reference>
<dbReference type="InterPro" id="IPR016181">
    <property type="entry name" value="Acyl_CoA_acyltransferase"/>
</dbReference>
<dbReference type="SUPFAM" id="SSF55729">
    <property type="entry name" value="Acyl-CoA N-acyltransferases (Nat)"/>
    <property type="match status" value="1"/>
</dbReference>
<sequence>MLVYEAGPITVRELEERDESSLVFWLSNPDVLQYYGGRDHPHDPALVREHFYVDDEETRCLIEYDGKPIGYIQFYPLDEEGLYHYGYEKAEAGSIAFGMDQFIGEPIYWNQGIGTKLVSSMVDYLVHHRQAERIVMDPQTWNERAIACYEKCGFRKVRMLEKHELHEGELRDCWIIEYRGKRHQSNSSEEPL</sequence>
<feature type="domain" description="N-acetyltransferase" evidence="2">
    <location>
        <begin position="9"/>
        <end position="180"/>
    </location>
</feature>
<gene>
    <name evidence="3" type="ORF">AWU65_10700</name>
</gene>
<dbReference type="Pfam" id="PF13523">
    <property type="entry name" value="Acetyltransf_8"/>
    <property type="match status" value="1"/>
</dbReference>
<accession>A0A163J481</accession>
<evidence type="ECO:0000256" key="1">
    <source>
        <dbReference type="ARBA" id="ARBA00023251"/>
    </source>
</evidence>
<dbReference type="GO" id="GO:0016410">
    <property type="term" value="F:N-acyltransferase activity"/>
    <property type="evidence" value="ECO:0007669"/>
    <property type="project" value="TreeGrafter"/>
</dbReference>
<dbReference type="InterPro" id="IPR000182">
    <property type="entry name" value="GNAT_dom"/>
</dbReference>
<organism evidence="3 4">
    <name type="scientific">Paenibacillus glucanolyticus</name>
    <dbReference type="NCBI Taxonomy" id="59843"/>
    <lineage>
        <taxon>Bacteria</taxon>
        <taxon>Bacillati</taxon>
        <taxon>Bacillota</taxon>
        <taxon>Bacilli</taxon>
        <taxon>Bacillales</taxon>
        <taxon>Paenibacillaceae</taxon>
        <taxon>Paenibacillus</taxon>
    </lineage>
</organism>
<dbReference type="EMBL" id="LWMH01000001">
    <property type="protein sequence ID" value="KZS46348.1"/>
    <property type="molecule type" value="Genomic_DNA"/>
</dbReference>
<proteinExistence type="predicted"/>
<evidence type="ECO:0000313" key="3">
    <source>
        <dbReference type="EMBL" id="KZS46348.1"/>
    </source>
</evidence>
<keyword evidence="1" id="KW-0046">Antibiotic resistance</keyword>
<dbReference type="GO" id="GO:0046677">
    <property type="term" value="P:response to antibiotic"/>
    <property type="evidence" value="ECO:0007669"/>
    <property type="project" value="UniProtKB-KW"/>
</dbReference>
<dbReference type="PANTHER" id="PTHR31438:SF1">
    <property type="entry name" value="LYSINE N-ACYLTRANSFERASE C17G9.06C-RELATED"/>
    <property type="match status" value="1"/>
</dbReference>
<protein>
    <submittedName>
        <fullName evidence="3">GNAT family N-acetyltransferase</fullName>
    </submittedName>
</protein>
<dbReference type="PANTHER" id="PTHR31438">
    <property type="entry name" value="LYSINE N-ACYLTRANSFERASE C17G9.06C-RELATED"/>
    <property type="match status" value="1"/>
</dbReference>
<evidence type="ECO:0000313" key="4">
    <source>
        <dbReference type="Proteomes" id="UP000076796"/>
    </source>
</evidence>
<dbReference type="AlphaFoldDB" id="A0A163J481"/>
<dbReference type="Proteomes" id="UP000076796">
    <property type="component" value="Unassembled WGS sequence"/>
</dbReference>
<keyword evidence="4" id="KW-1185">Reference proteome</keyword>
<dbReference type="OrthoDB" id="9795206at2"/>
<evidence type="ECO:0000259" key="2">
    <source>
        <dbReference type="PROSITE" id="PS51186"/>
    </source>
</evidence>